<proteinExistence type="predicted"/>
<organism evidence="1 2">
    <name type="scientific">Clonostachys rosea f. rosea IK726</name>
    <dbReference type="NCBI Taxonomy" id="1349383"/>
    <lineage>
        <taxon>Eukaryota</taxon>
        <taxon>Fungi</taxon>
        <taxon>Dikarya</taxon>
        <taxon>Ascomycota</taxon>
        <taxon>Pezizomycotina</taxon>
        <taxon>Sordariomycetes</taxon>
        <taxon>Hypocreomycetidae</taxon>
        <taxon>Hypocreales</taxon>
        <taxon>Bionectriaceae</taxon>
        <taxon>Clonostachys</taxon>
    </lineage>
</organism>
<evidence type="ECO:0000313" key="2">
    <source>
        <dbReference type="Proteomes" id="UP000836387"/>
    </source>
</evidence>
<name>A0ACA9TQ45_BIOOC</name>
<gene>
    <name evidence="1" type="ORF">CRV2_00009769</name>
</gene>
<comment type="caution">
    <text evidence="1">The sequence shown here is derived from an EMBL/GenBank/DDBJ whole genome shotgun (WGS) entry which is preliminary data.</text>
</comment>
<keyword evidence="2" id="KW-1185">Reference proteome</keyword>
<dbReference type="EMBL" id="CADEHS020000006">
    <property type="protein sequence ID" value="CAG9942829.1"/>
    <property type="molecule type" value="Genomic_DNA"/>
</dbReference>
<sequence>MSDMLEALPGTFSHTGGRGTDVFLTAILLPNFSITIVVVRLWTSKFIVRRWYPDDKARLGAGDHLFNFSPSNLELLLNVGRWGGVPLYNLTTVFIKASILMFYQRFTANRALKITTYAVLVAVIAYSLVNIIASFALDFSDPEKCDRLFVAYIVCAALNVATDVAILLLPFWILRPLQISTGRKIAIGMVLMGGGLYVFLNSEDTMLYTNYASVSAVSILRLVINIQTDKDLDTTYAWGNSVKWSLIETWCGLICACLPCIKPALDRYCPRVSSCKLFKKRATSGYGEEIGSTLHKPKKGDGSSDDDDDDDYSPAGTLTAP</sequence>
<evidence type="ECO:0000313" key="1">
    <source>
        <dbReference type="EMBL" id="CAG9942829.1"/>
    </source>
</evidence>
<protein>
    <submittedName>
        <fullName evidence="1">Uncharacterized protein</fullName>
    </submittedName>
</protein>
<accession>A0ACA9TQ45</accession>
<dbReference type="Proteomes" id="UP000836387">
    <property type="component" value="Unassembled WGS sequence"/>
</dbReference>
<reference evidence="1" key="1">
    <citation type="submission" date="2020-04" db="EMBL/GenBank/DDBJ databases">
        <authorList>
            <person name="Broberg M."/>
        </authorList>
    </citation>
    <scope>NUCLEOTIDE SEQUENCE</scope>
</reference>
<reference evidence="1" key="2">
    <citation type="submission" date="2021-10" db="EMBL/GenBank/DDBJ databases">
        <authorList>
            <person name="Piombo E."/>
        </authorList>
    </citation>
    <scope>NUCLEOTIDE SEQUENCE</scope>
</reference>